<accession>A0A284S261</accession>
<keyword evidence="2" id="KW-1185">Reference proteome</keyword>
<reference evidence="2" key="1">
    <citation type="journal article" date="2017" name="Nat. Ecol. Evol.">
        <title>Genome expansion and lineage-specific genetic innovations in the forest pathogenic fungi Armillaria.</title>
        <authorList>
            <person name="Sipos G."/>
            <person name="Prasanna A.N."/>
            <person name="Walter M.C."/>
            <person name="O'Connor E."/>
            <person name="Balint B."/>
            <person name="Krizsan K."/>
            <person name="Kiss B."/>
            <person name="Hess J."/>
            <person name="Varga T."/>
            <person name="Slot J."/>
            <person name="Riley R."/>
            <person name="Boka B."/>
            <person name="Rigling D."/>
            <person name="Barry K."/>
            <person name="Lee J."/>
            <person name="Mihaltcheva S."/>
            <person name="LaButti K."/>
            <person name="Lipzen A."/>
            <person name="Waldron R."/>
            <person name="Moloney N.M."/>
            <person name="Sperisen C."/>
            <person name="Kredics L."/>
            <person name="Vagvoelgyi C."/>
            <person name="Patrignani A."/>
            <person name="Fitzpatrick D."/>
            <person name="Nagy I."/>
            <person name="Doyle S."/>
            <person name="Anderson J.B."/>
            <person name="Grigoriev I.V."/>
            <person name="Gueldener U."/>
            <person name="Muensterkoetter M."/>
            <person name="Nagy L.G."/>
        </authorList>
    </citation>
    <scope>NUCLEOTIDE SEQUENCE [LARGE SCALE GENOMIC DNA]</scope>
    <source>
        <strain evidence="2">C18/9</strain>
    </source>
</reference>
<name>A0A284S261_ARMOS</name>
<evidence type="ECO:0000313" key="1">
    <source>
        <dbReference type="EMBL" id="SJL15121.1"/>
    </source>
</evidence>
<protein>
    <submittedName>
        <fullName evidence="1">Uncharacterized protein</fullName>
    </submittedName>
</protein>
<dbReference type="EMBL" id="FUEG01000027">
    <property type="protein sequence ID" value="SJL15121.1"/>
    <property type="molecule type" value="Genomic_DNA"/>
</dbReference>
<dbReference type="AlphaFoldDB" id="A0A284S261"/>
<organism evidence="1 2">
    <name type="scientific">Armillaria ostoyae</name>
    <name type="common">Armillaria root rot fungus</name>
    <dbReference type="NCBI Taxonomy" id="47428"/>
    <lineage>
        <taxon>Eukaryota</taxon>
        <taxon>Fungi</taxon>
        <taxon>Dikarya</taxon>
        <taxon>Basidiomycota</taxon>
        <taxon>Agaricomycotina</taxon>
        <taxon>Agaricomycetes</taxon>
        <taxon>Agaricomycetidae</taxon>
        <taxon>Agaricales</taxon>
        <taxon>Marasmiineae</taxon>
        <taxon>Physalacriaceae</taxon>
        <taxon>Armillaria</taxon>
    </lineage>
</organism>
<proteinExistence type="predicted"/>
<dbReference type="Proteomes" id="UP000219338">
    <property type="component" value="Unassembled WGS sequence"/>
</dbReference>
<sequence length="74" mass="7869">MPIVMKPPQWSEVSFSGIPFRQSYLASTFPSSSFYGYNASVRIGHGKGSHCHYVPGGRLSGGVCSNIAVVTTSS</sequence>
<evidence type="ECO:0000313" key="2">
    <source>
        <dbReference type="Proteomes" id="UP000219338"/>
    </source>
</evidence>
<gene>
    <name evidence="1" type="ORF">ARMOST_18605</name>
</gene>